<keyword evidence="5 9" id="KW-0418">Kinase</keyword>
<dbReference type="FunFam" id="3.30.420.40:FF:000008">
    <property type="entry name" value="Glycerol kinase"/>
    <property type="match status" value="1"/>
</dbReference>
<feature type="binding site" evidence="9">
    <location>
        <position position="128"/>
    </location>
    <ligand>
        <name>sn-glycerol 3-phosphate</name>
        <dbReference type="ChEBI" id="CHEBI:57597"/>
    </ligand>
</feature>
<keyword evidence="4 9" id="KW-0547">Nucleotide-binding</keyword>
<dbReference type="GO" id="GO:0019563">
    <property type="term" value="P:glycerol catabolic process"/>
    <property type="evidence" value="ECO:0007669"/>
    <property type="project" value="UniProtKB-UniRule"/>
</dbReference>
<dbReference type="EC" id="2.7.1.30" evidence="9"/>
<feature type="binding site" evidence="9">
    <location>
        <position position="129"/>
    </location>
    <ligand>
        <name>glycerol</name>
        <dbReference type="ChEBI" id="CHEBI:17754"/>
    </ligand>
</feature>
<evidence type="ECO:0000256" key="9">
    <source>
        <dbReference type="HAMAP-Rule" id="MF_00186"/>
    </source>
</evidence>
<dbReference type="InterPro" id="IPR043129">
    <property type="entry name" value="ATPase_NBD"/>
</dbReference>
<dbReference type="GO" id="GO:0006072">
    <property type="term" value="P:glycerol-3-phosphate metabolic process"/>
    <property type="evidence" value="ECO:0007669"/>
    <property type="project" value="InterPro"/>
</dbReference>
<feature type="binding site" evidence="9">
    <location>
        <position position="180"/>
    </location>
    <ligand>
        <name>glycerol</name>
        <dbReference type="ChEBI" id="CHEBI:17754"/>
    </ligand>
</feature>
<evidence type="ECO:0000256" key="4">
    <source>
        <dbReference type="ARBA" id="ARBA00022741"/>
    </source>
</evidence>
<dbReference type="InterPro" id="IPR000577">
    <property type="entry name" value="Carb_kinase_FGGY"/>
</dbReference>
<evidence type="ECO:0000256" key="8">
    <source>
        <dbReference type="ARBA" id="ARBA00052101"/>
    </source>
</evidence>
<evidence type="ECO:0000256" key="7">
    <source>
        <dbReference type="ARBA" id="ARBA00022840"/>
    </source>
</evidence>
<feature type="binding site" evidence="9">
    <location>
        <position position="458"/>
    </location>
    <ligand>
        <name>ADP</name>
        <dbReference type="ChEBI" id="CHEBI:456216"/>
    </ligand>
</feature>
<dbReference type="EMBL" id="CP003466">
    <property type="protein sequence ID" value="AFT71541.1"/>
    <property type="molecule type" value="Genomic_DNA"/>
</dbReference>
<dbReference type="Gene3D" id="3.30.420.40">
    <property type="match status" value="2"/>
</dbReference>
<dbReference type="HOGENOM" id="CLU_009281_2_3_6"/>
<reference evidence="12 13" key="1">
    <citation type="journal article" date="2012" name="J. Bacteriol.">
        <title>Complete genome sequence of Alcanivorax dieselolei type strain B5.</title>
        <authorList>
            <person name="Lai Q."/>
            <person name="Li W."/>
            <person name="Shao Z."/>
        </authorList>
    </citation>
    <scope>NUCLEOTIDE SEQUENCE [LARGE SCALE GENOMIC DNA]</scope>
    <source>
        <strain evidence="13">DSM 16502 / CGMCC 1.3690 / B-5</strain>
    </source>
</reference>
<evidence type="ECO:0000313" key="13">
    <source>
        <dbReference type="Proteomes" id="UP000006286"/>
    </source>
</evidence>
<gene>
    <name evidence="9 12" type="primary">glpK</name>
    <name evidence="12" type="ordered locus">B5T_03274</name>
</gene>
<evidence type="ECO:0000256" key="5">
    <source>
        <dbReference type="ARBA" id="ARBA00022777"/>
    </source>
</evidence>
<feature type="binding site" evidence="9">
    <location>
        <position position="454"/>
    </location>
    <ligand>
        <name>ATP</name>
        <dbReference type="ChEBI" id="CHEBI:30616"/>
    </ligand>
</feature>
<dbReference type="KEGG" id="adi:B5T_03274"/>
<dbReference type="FunFam" id="3.30.420.40:FF:000007">
    <property type="entry name" value="Glycerol kinase"/>
    <property type="match status" value="1"/>
</dbReference>
<evidence type="ECO:0000259" key="11">
    <source>
        <dbReference type="Pfam" id="PF02782"/>
    </source>
</evidence>
<keyword evidence="13" id="KW-1185">Reference proteome</keyword>
<evidence type="ECO:0000256" key="1">
    <source>
        <dbReference type="ARBA" id="ARBA00005190"/>
    </source>
</evidence>
<feature type="binding site" evidence="9">
    <location>
        <position position="58"/>
    </location>
    <ligand>
        <name>ATP</name>
        <dbReference type="ChEBI" id="CHEBI:30616"/>
    </ligand>
</feature>
<comment type="activity regulation">
    <text evidence="9">Inhibited by fructose 1,6-bisphosphate (FBP).</text>
</comment>
<feature type="binding site" evidence="9">
    <location>
        <position position="128"/>
    </location>
    <ligand>
        <name>glycerol</name>
        <dbReference type="ChEBI" id="CHEBI:17754"/>
    </ligand>
</feature>
<feature type="binding site" evidence="9">
    <location>
        <position position="129"/>
    </location>
    <ligand>
        <name>sn-glycerol 3-phosphate</name>
        <dbReference type="ChEBI" id="CHEBI:57597"/>
    </ligand>
</feature>
<feature type="binding site" evidence="9">
    <location>
        <position position="353"/>
    </location>
    <ligand>
        <name>ATP</name>
        <dbReference type="ChEBI" id="CHEBI:30616"/>
    </ligand>
</feature>
<feature type="binding site" evidence="9">
    <location>
        <position position="353"/>
    </location>
    <ligand>
        <name>ADP</name>
        <dbReference type="ChEBI" id="CHEBI:456216"/>
    </ligand>
</feature>
<comment type="pathway">
    <text evidence="1 9">Polyol metabolism; glycerol degradation via glycerol kinase pathway; sn-glycerol 3-phosphate from glycerol: step 1/1.</text>
</comment>
<dbReference type="InterPro" id="IPR005999">
    <property type="entry name" value="Glycerol_kin"/>
</dbReference>
<feature type="binding site" evidence="9">
    <location>
        <position position="357"/>
    </location>
    <ligand>
        <name>ATP</name>
        <dbReference type="ChEBI" id="CHEBI:30616"/>
    </ligand>
</feature>
<dbReference type="Pfam" id="PF02782">
    <property type="entry name" value="FGGY_C"/>
    <property type="match status" value="1"/>
</dbReference>
<evidence type="ECO:0000256" key="6">
    <source>
        <dbReference type="ARBA" id="ARBA00022798"/>
    </source>
</evidence>
<sequence length="537" mass="58746">MRIRRPLFFIQETVTPYERGLFALGVDKNFSRSCQLSTINCQLISGVLMYILAIDQGTTSSRAIVFDRDGTAVGQAQKEFKQHFPQDGWVEHDAQEIWNDVLALCRQALRNAAVEAAQLAAIGITNQRETTVLWDRATGEPVAPAIVWQDRRTAALCQQLKDQGHEDTVRERTGLLLDPYFSATKLAWLLDTVDGARARAEAGDLAFGTIDCWLLWKLTRGKVHATDATNASRTLLFNIHEQRWDDTLLRLFNIPAALLPEVRDSAGDFGSTAPELLGASVTVAGIAGDQQAALVGQACFQPGMVKSTYGTGCFMIMNTGAAVISENRLLTTVGYRLGGETTYALEGSIFVAGAAIQWLRDGLNLISHASETEALARRAGSSRGVYLVPAFTGLGAPWWDPHARGALLGLTRDTGIAEVVTAGLEAVCYQSRDLLEAMAADCRRRPTTLRVDGGMVVNNWLSQTLADVLGIQVDRPDVTETTALGAAYLAGLGCGWYSDLAHVGDHWRCERSFLPSLAEEERERRYQGWQAAVRRVM</sequence>
<keyword evidence="6 9" id="KW-0319">Glycerol metabolism</keyword>
<protein>
    <recommendedName>
        <fullName evidence="9">Glycerol kinase</fullName>
        <ecNumber evidence="9">2.7.1.30</ecNumber>
    </recommendedName>
    <alternativeName>
        <fullName evidence="9">ATP:glycerol 3-phosphotransferase</fullName>
    </alternativeName>
    <alternativeName>
        <fullName evidence="9">Glycerokinase</fullName>
        <shortName evidence="9">GK</shortName>
    </alternativeName>
</protein>
<dbReference type="CDD" id="cd07786">
    <property type="entry name" value="FGGY_EcGK_like"/>
    <property type="match status" value="1"/>
</dbReference>
<feature type="domain" description="Carbohydrate kinase FGGY N-terminal" evidence="10">
    <location>
        <begin position="50"/>
        <end position="296"/>
    </location>
</feature>
<feature type="binding site" evidence="9">
    <location>
        <position position="289"/>
    </location>
    <ligand>
        <name>glycerol</name>
        <dbReference type="ChEBI" id="CHEBI:17754"/>
    </ligand>
</feature>
<comment type="function">
    <text evidence="9">Key enzyme in the regulation of glycerol uptake and metabolism. Catalyzes the phosphorylation of glycerol to yield sn-glycerol 3-phosphate.</text>
</comment>
<dbReference type="PANTHER" id="PTHR10196">
    <property type="entry name" value="SUGAR KINASE"/>
    <property type="match status" value="1"/>
</dbReference>
<evidence type="ECO:0000259" key="10">
    <source>
        <dbReference type="Pfam" id="PF00370"/>
    </source>
</evidence>
<dbReference type="GO" id="GO:0005524">
    <property type="term" value="F:ATP binding"/>
    <property type="evidence" value="ECO:0007669"/>
    <property type="project" value="UniProtKB-UniRule"/>
</dbReference>
<evidence type="ECO:0000256" key="2">
    <source>
        <dbReference type="ARBA" id="ARBA00009156"/>
    </source>
</evidence>
<feature type="binding site" evidence="9">
    <location>
        <position position="58"/>
    </location>
    <ligand>
        <name>ADP</name>
        <dbReference type="ChEBI" id="CHEBI:456216"/>
    </ligand>
</feature>
<dbReference type="PANTHER" id="PTHR10196:SF78">
    <property type="entry name" value="GLYCEROL KINASE"/>
    <property type="match status" value="1"/>
</dbReference>
<dbReference type="UniPathway" id="UPA00618">
    <property type="reaction ID" value="UER00672"/>
</dbReference>
<dbReference type="AlphaFoldDB" id="K0CIZ5"/>
<accession>K0CIZ5</accession>
<dbReference type="InterPro" id="IPR018484">
    <property type="entry name" value="FGGY_N"/>
</dbReference>
<dbReference type="NCBIfam" id="TIGR01311">
    <property type="entry name" value="glycerol_kin"/>
    <property type="match status" value="1"/>
</dbReference>
<dbReference type="InterPro" id="IPR018485">
    <property type="entry name" value="FGGY_C"/>
</dbReference>
<feature type="binding site" evidence="9">
    <location>
        <position position="311"/>
    </location>
    <ligand>
        <name>ADP</name>
        <dbReference type="ChEBI" id="CHEBI:456216"/>
    </ligand>
</feature>
<feature type="binding site" evidence="9">
    <location>
        <position position="60"/>
    </location>
    <ligand>
        <name>ATP</name>
        <dbReference type="ChEBI" id="CHEBI:30616"/>
    </ligand>
</feature>
<dbReference type="STRING" id="930169.B5T_03274"/>
<dbReference type="NCBIfam" id="NF000756">
    <property type="entry name" value="PRK00047.1"/>
    <property type="match status" value="1"/>
</dbReference>
<feature type="domain" description="Carbohydrate kinase FGGY C-terminal" evidence="11">
    <location>
        <begin position="307"/>
        <end position="492"/>
    </location>
</feature>
<dbReference type="PATRIC" id="fig|930169.3.peg.3232"/>
<dbReference type="GO" id="GO:0004370">
    <property type="term" value="F:glycerol kinase activity"/>
    <property type="evidence" value="ECO:0007669"/>
    <property type="project" value="UniProtKB-UniRule"/>
</dbReference>
<comment type="catalytic activity">
    <reaction evidence="8 9">
        <text>glycerol + ATP = sn-glycerol 3-phosphate + ADP + H(+)</text>
        <dbReference type="Rhea" id="RHEA:21644"/>
        <dbReference type="ChEBI" id="CHEBI:15378"/>
        <dbReference type="ChEBI" id="CHEBI:17754"/>
        <dbReference type="ChEBI" id="CHEBI:30616"/>
        <dbReference type="ChEBI" id="CHEBI:57597"/>
        <dbReference type="ChEBI" id="CHEBI:456216"/>
        <dbReference type="EC" id="2.7.1.30"/>
    </reaction>
</comment>
<feature type="binding site" evidence="9">
    <location>
        <position position="290"/>
    </location>
    <ligand>
        <name>glycerol</name>
        <dbReference type="ChEBI" id="CHEBI:17754"/>
    </ligand>
</feature>
<dbReference type="eggNOG" id="COG0554">
    <property type="taxonomic scope" value="Bacteria"/>
</dbReference>
<dbReference type="SUPFAM" id="SSF53067">
    <property type="entry name" value="Actin-like ATPase domain"/>
    <property type="match status" value="2"/>
</dbReference>
<name>K0CIZ5_ALCDB</name>
<feature type="binding site" evidence="9">
    <location>
        <position position="58"/>
    </location>
    <ligand>
        <name>sn-glycerol 3-phosphate</name>
        <dbReference type="ChEBI" id="CHEBI:57597"/>
    </ligand>
</feature>
<dbReference type="HAMAP" id="MF_00186">
    <property type="entry name" value="Glycerol_kin"/>
    <property type="match status" value="1"/>
</dbReference>
<feature type="binding site" evidence="9">
    <location>
        <position position="454"/>
    </location>
    <ligand>
        <name>ADP</name>
        <dbReference type="ChEBI" id="CHEBI:456216"/>
    </ligand>
</feature>
<keyword evidence="7 9" id="KW-0067">ATP-binding</keyword>
<evidence type="ECO:0000256" key="3">
    <source>
        <dbReference type="ARBA" id="ARBA00022679"/>
    </source>
</evidence>
<feature type="binding site" evidence="9">
    <location>
        <position position="59"/>
    </location>
    <ligand>
        <name>ATP</name>
        <dbReference type="ChEBI" id="CHEBI:30616"/>
    </ligand>
</feature>
<feature type="binding site" evidence="9">
    <location>
        <position position="289"/>
    </location>
    <ligand>
        <name>sn-glycerol 3-phosphate</name>
        <dbReference type="ChEBI" id="CHEBI:57597"/>
    </ligand>
</feature>
<dbReference type="Proteomes" id="UP000006286">
    <property type="component" value="Chromosome"/>
</dbReference>
<comment type="similarity">
    <text evidence="2 9">Belongs to the FGGY kinase family.</text>
</comment>
<evidence type="ECO:0000313" key="12">
    <source>
        <dbReference type="EMBL" id="AFT71541.1"/>
    </source>
</evidence>
<keyword evidence="3 9" id="KW-0808">Transferase</keyword>
<feature type="binding site" evidence="9">
    <location>
        <position position="180"/>
    </location>
    <ligand>
        <name>sn-glycerol 3-phosphate</name>
        <dbReference type="ChEBI" id="CHEBI:57597"/>
    </ligand>
</feature>
<dbReference type="PIRSF" id="PIRSF000538">
    <property type="entry name" value="GlpK"/>
    <property type="match status" value="1"/>
</dbReference>
<proteinExistence type="inferred from homology"/>
<dbReference type="GO" id="GO:0005829">
    <property type="term" value="C:cytosol"/>
    <property type="evidence" value="ECO:0007669"/>
    <property type="project" value="UniProtKB-ARBA"/>
</dbReference>
<organism evidence="12 13">
    <name type="scientific">Alcanivorax dieselolei (strain DSM 16502 / CGMCC 1.3690 / MCCC 1A00001 / B-5)</name>
    <name type="common">Alloalcanivorax dieselolei</name>
    <dbReference type="NCBI Taxonomy" id="930169"/>
    <lineage>
        <taxon>Bacteria</taxon>
        <taxon>Pseudomonadati</taxon>
        <taxon>Pseudomonadota</taxon>
        <taxon>Gammaproteobacteria</taxon>
        <taxon>Oceanospirillales</taxon>
        <taxon>Alcanivoracaceae</taxon>
        <taxon>Alloalcanivorax</taxon>
    </lineage>
</organism>
<feature type="binding site" evidence="9">
    <location>
        <position position="311"/>
    </location>
    <ligand>
        <name>ATP</name>
        <dbReference type="ChEBI" id="CHEBI:30616"/>
    </ligand>
</feature>
<feature type="binding site" evidence="9">
    <location>
        <position position="62"/>
    </location>
    <ligand>
        <name>ADP</name>
        <dbReference type="ChEBI" id="CHEBI:456216"/>
    </ligand>
</feature>
<dbReference type="Pfam" id="PF00370">
    <property type="entry name" value="FGGY_N"/>
    <property type="match status" value="1"/>
</dbReference>